<protein>
    <submittedName>
        <fullName evidence="1">Uncharacterized protein</fullName>
    </submittedName>
</protein>
<name>A0A9D4I9N1_DREPO</name>
<proteinExistence type="predicted"/>
<comment type="caution">
    <text evidence="1">The sequence shown here is derived from an EMBL/GenBank/DDBJ whole genome shotgun (WGS) entry which is preliminary data.</text>
</comment>
<organism evidence="1 2">
    <name type="scientific">Dreissena polymorpha</name>
    <name type="common">Zebra mussel</name>
    <name type="synonym">Mytilus polymorpha</name>
    <dbReference type="NCBI Taxonomy" id="45954"/>
    <lineage>
        <taxon>Eukaryota</taxon>
        <taxon>Metazoa</taxon>
        <taxon>Spiralia</taxon>
        <taxon>Lophotrochozoa</taxon>
        <taxon>Mollusca</taxon>
        <taxon>Bivalvia</taxon>
        <taxon>Autobranchia</taxon>
        <taxon>Heteroconchia</taxon>
        <taxon>Euheterodonta</taxon>
        <taxon>Imparidentia</taxon>
        <taxon>Neoheterodontei</taxon>
        <taxon>Myida</taxon>
        <taxon>Dreissenoidea</taxon>
        <taxon>Dreissenidae</taxon>
        <taxon>Dreissena</taxon>
    </lineage>
</organism>
<gene>
    <name evidence="1" type="ORF">DPMN_188127</name>
</gene>
<reference evidence="1" key="1">
    <citation type="journal article" date="2019" name="bioRxiv">
        <title>The Genome of the Zebra Mussel, Dreissena polymorpha: A Resource for Invasive Species Research.</title>
        <authorList>
            <person name="McCartney M.A."/>
            <person name="Auch B."/>
            <person name="Kono T."/>
            <person name="Mallez S."/>
            <person name="Zhang Y."/>
            <person name="Obille A."/>
            <person name="Becker A."/>
            <person name="Abrahante J.E."/>
            <person name="Garbe J."/>
            <person name="Badalamenti J.P."/>
            <person name="Herman A."/>
            <person name="Mangelson H."/>
            <person name="Liachko I."/>
            <person name="Sullivan S."/>
            <person name="Sone E.D."/>
            <person name="Koren S."/>
            <person name="Silverstein K.A.T."/>
            <person name="Beckman K.B."/>
            <person name="Gohl D.M."/>
        </authorList>
    </citation>
    <scope>NUCLEOTIDE SEQUENCE</scope>
    <source>
        <strain evidence="1">Duluth1</strain>
        <tissue evidence="1">Whole animal</tissue>
    </source>
</reference>
<sequence length="112" mass="12419">MISANKMLVNRKDLPDFPNGTCELAVVDIDLGILNEATTRITRFNSAFQSPSITWRGVSIKKQVPKYLPMNLWPGNIIVFGCLEAQSQVPHFSVTLAGKIGLEEVRIAILCF</sequence>
<keyword evidence="2" id="KW-1185">Reference proteome</keyword>
<accession>A0A9D4I9N1</accession>
<dbReference type="Proteomes" id="UP000828390">
    <property type="component" value="Unassembled WGS sequence"/>
</dbReference>
<dbReference type="AlphaFoldDB" id="A0A9D4I9N1"/>
<evidence type="ECO:0000313" key="2">
    <source>
        <dbReference type="Proteomes" id="UP000828390"/>
    </source>
</evidence>
<reference evidence="1" key="2">
    <citation type="submission" date="2020-11" db="EMBL/GenBank/DDBJ databases">
        <authorList>
            <person name="McCartney M.A."/>
            <person name="Auch B."/>
            <person name="Kono T."/>
            <person name="Mallez S."/>
            <person name="Becker A."/>
            <person name="Gohl D.M."/>
            <person name="Silverstein K.A.T."/>
            <person name="Koren S."/>
            <person name="Bechman K.B."/>
            <person name="Herman A."/>
            <person name="Abrahante J.E."/>
            <person name="Garbe J."/>
        </authorList>
    </citation>
    <scope>NUCLEOTIDE SEQUENCE</scope>
    <source>
        <strain evidence="1">Duluth1</strain>
        <tissue evidence="1">Whole animal</tissue>
    </source>
</reference>
<evidence type="ECO:0000313" key="1">
    <source>
        <dbReference type="EMBL" id="KAH3753490.1"/>
    </source>
</evidence>
<dbReference type="EMBL" id="JAIWYP010000010">
    <property type="protein sequence ID" value="KAH3753490.1"/>
    <property type="molecule type" value="Genomic_DNA"/>
</dbReference>